<feature type="compositionally biased region" description="Basic and acidic residues" evidence="7">
    <location>
        <begin position="1048"/>
        <end position="1058"/>
    </location>
</feature>
<dbReference type="InterPro" id="IPR001841">
    <property type="entry name" value="Znf_RING"/>
</dbReference>
<keyword evidence="2 4" id="KW-0863">Zinc-finger</keyword>
<feature type="compositionally biased region" description="Polar residues" evidence="7">
    <location>
        <begin position="1072"/>
        <end position="1083"/>
    </location>
</feature>
<evidence type="ECO:0000256" key="7">
    <source>
        <dbReference type="SAM" id="MobiDB-lite"/>
    </source>
</evidence>
<dbReference type="GO" id="GO:0034657">
    <property type="term" value="C:GID complex"/>
    <property type="evidence" value="ECO:0007669"/>
    <property type="project" value="TreeGrafter"/>
</dbReference>
<evidence type="ECO:0000256" key="3">
    <source>
        <dbReference type="ARBA" id="ARBA00022833"/>
    </source>
</evidence>
<feature type="compositionally biased region" description="Polar residues" evidence="7">
    <location>
        <begin position="1428"/>
        <end position="1450"/>
    </location>
</feature>
<feature type="region of interest" description="Disordered" evidence="7">
    <location>
        <begin position="1629"/>
        <end position="1689"/>
    </location>
</feature>
<dbReference type="Gene3D" id="3.30.40.10">
    <property type="entry name" value="Zinc/RING finger domain, C3HC4 (zinc finger)"/>
    <property type="match status" value="1"/>
</dbReference>
<feature type="region of interest" description="Disordered" evidence="7">
    <location>
        <begin position="1588"/>
        <end position="1612"/>
    </location>
</feature>
<dbReference type="VEuPathDB" id="PlasmoDB:PKNOH_S09523000"/>
<evidence type="ECO:0000256" key="4">
    <source>
        <dbReference type="PROSITE-ProRule" id="PRU00175"/>
    </source>
</evidence>
<feature type="compositionally biased region" description="Polar residues" evidence="7">
    <location>
        <begin position="516"/>
        <end position="527"/>
    </location>
</feature>
<dbReference type="Pfam" id="PF13445">
    <property type="entry name" value="zf-RING_UBOX"/>
    <property type="match status" value="1"/>
</dbReference>
<protein>
    <submittedName>
        <fullName evidence="10">Putative Zinc finger protein</fullName>
    </submittedName>
</protein>
<dbReference type="PANTHER" id="PTHR12170:SF3">
    <property type="entry name" value="GH10162P"/>
    <property type="match status" value="1"/>
</dbReference>
<feature type="compositionally biased region" description="Basic residues" evidence="7">
    <location>
        <begin position="1653"/>
        <end position="1662"/>
    </location>
</feature>
<feature type="zinc finger region" description="RING-Gid-type" evidence="5">
    <location>
        <begin position="1801"/>
        <end position="1844"/>
    </location>
</feature>
<organism evidence="10 11">
    <name type="scientific">Plasmodium knowlesi</name>
    <dbReference type="NCBI Taxonomy" id="5850"/>
    <lineage>
        <taxon>Eukaryota</taxon>
        <taxon>Sar</taxon>
        <taxon>Alveolata</taxon>
        <taxon>Apicomplexa</taxon>
        <taxon>Aconoidasida</taxon>
        <taxon>Haemosporida</taxon>
        <taxon>Plasmodiidae</taxon>
        <taxon>Plasmodium</taxon>
        <taxon>Plasmodium (Plasmodium)</taxon>
    </lineage>
</organism>
<feature type="compositionally biased region" description="Basic and acidic residues" evidence="7">
    <location>
        <begin position="528"/>
        <end position="548"/>
    </location>
</feature>
<feature type="compositionally biased region" description="Basic residues" evidence="7">
    <location>
        <begin position="1237"/>
        <end position="1249"/>
    </location>
</feature>
<dbReference type="eggNOG" id="KOG2817">
    <property type="taxonomic scope" value="Eukaryota"/>
</dbReference>
<feature type="compositionally biased region" description="Basic and acidic residues" evidence="7">
    <location>
        <begin position="1663"/>
        <end position="1679"/>
    </location>
</feature>
<feature type="region of interest" description="Disordered" evidence="7">
    <location>
        <begin position="1043"/>
        <end position="1142"/>
    </location>
</feature>
<keyword evidence="6" id="KW-0175">Coiled coil</keyword>
<evidence type="ECO:0000256" key="1">
    <source>
        <dbReference type="ARBA" id="ARBA00022723"/>
    </source>
</evidence>
<dbReference type="GO" id="GO:0043161">
    <property type="term" value="P:proteasome-mediated ubiquitin-dependent protein catabolic process"/>
    <property type="evidence" value="ECO:0007669"/>
    <property type="project" value="InterPro"/>
</dbReference>
<evidence type="ECO:0000256" key="5">
    <source>
        <dbReference type="PROSITE-ProRule" id="PRU01215"/>
    </source>
</evidence>
<dbReference type="InterPro" id="IPR027370">
    <property type="entry name" value="Znf-RING_euk"/>
</dbReference>
<dbReference type="OMA" id="GHAICKS"/>
<dbReference type="GO" id="GO:0061630">
    <property type="term" value="F:ubiquitin protein ligase activity"/>
    <property type="evidence" value="ECO:0007669"/>
    <property type="project" value="InterPro"/>
</dbReference>
<dbReference type="Proteomes" id="UP000195012">
    <property type="component" value="Unassembled WGS sequence"/>
</dbReference>
<proteinExistence type="predicted"/>
<keyword evidence="1" id="KW-0479">Metal-binding</keyword>
<reference evidence="10 11" key="1">
    <citation type="submission" date="2017-05" db="EMBL/GenBank/DDBJ databases">
        <title>PacBio assembly of a Plasmodium knowlesi genome sequence with Hi-C correction and manual annotation of the SICAvar gene family.</title>
        <authorList>
            <person name="Lapp S.A."/>
            <person name="Geraldo J.A."/>
            <person name="Chien J.-T."/>
            <person name="Ay F."/>
            <person name="Pakala S.B."/>
            <person name="Batugedara G."/>
            <person name="Humphrey J.C."/>
            <person name="Debarry J.D."/>
            <person name="Le Roch K.G."/>
            <person name="Galinski M.R."/>
            <person name="Kissinger J.C."/>
        </authorList>
    </citation>
    <scope>NUCLEOTIDE SEQUENCE [LARGE SCALE GENOMIC DNA]</scope>
    <source>
        <strain evidence="11">Malayan Strain Pk1 (A+)</strain>
    </source>
</reference>
<dbReference type="GO" id="GO:0005634">
    <property type="term" value="C:nucleus"/>
    <property type="evidence" value="ECO:0007669"/>
    <property type="project" value="TreeGrafter"/>
</dbReference>
<feature type="region of interest" description="Disordered" evidence="7">
    <location>
        <begin position="633"/>
        <end position="655"/>
    </location>
</feature>
<evidence type="ECO:0000313" key="10">
    <source>
        <dbReference type="EMBL" id="OTN66260.1"/>
    </source>
</evidence>
<keyword evidence="3" id="KW-0862">Zinc</keyword>
<dbReference type="SUPFAM" id="SSF57850">
    <property type="entry name" value="RING/U-box"/>
    <property type="match status" value="1"/>
</dbReference>
<dbReference type="InterPro" id="IPR045098">
    <property type="entry name" value="Fyv10_fam"/>
</dbReference>
<feature type="coiled-coil region" evidence="6">
    <location>
        <begin position="44"/>
        <end position="78"/>
    </location>
</feature>
<feature type="region of interest" description="Disordered" evidence="7">
    <location>
        <begin position="1387"/>
        <end position="1566"/>
    </location>
</feature>
<dbReference type="VEuPathDB" id="PlasmoDB:PKNH_0213200"/>
<feature type="domain" description="RING-Gid-type" evidence="9">
    <location>
        <begin position="1801"/>
        <end position="1844"/>
    </location>
</feature>
<feature type="region of interest" description="Disordered" evidence="7">
    <location>
        <begin position="509"/>
        <end position="590"/>
    </location>
</feature>
<dbReference type="PANTHER" id="PTHR12170">
    <property type="entry name" value="MACROPHAGE ERYTHROBLAST ATTACHER-RELATED"/>
    <property type="match status" value="1"/>
</dbReference>
<dbReference type="InterPro" id="IPR013083">
    <property type="entry name" value="Znf_RING/FYVE/PHD"/>
</dbReference>
<dbReference type="PROSITE" id="PS00518">
    <property type="entry name" value="ZF_RING_1"/>
    <property type="match status" value="1"/>
</dbReference>
<feature type="region of interest" description="Disordered" evidence="7">
    <location>
        <begin position="1237"/>
        <end position="1328"/>
    </location>
</feature>
<feature type="domain" description="RING-type" evidence="8">
    <location>
        <begin position="1801"/>
        <end position="1844"/>
    </location>
</feature>
<dbReference type="SMART" id="SM00184">
    <property type="entry name" value="RING"/>
    <property type="match status" value="1"/>
</dbReference>
<gene>
    <name evidence="10" type="ORF">PKNOH_S09523000</name>
</gene>
<feature type="compositionally biased region" description="Basic and acidic residues" evidence="7">
    <location>
        <begin position="1453"/>
        <end position="1476"/>
    </location>
</feature>
<name>A0A1Y3DPY3_PLAKN</name>
<feature type="compositionally biased region" description="Basic and acidic residues" evidence="7">
    <location>
        <begin position="1387"/>
        <end position="1423"/>
    </location>
</feature>
<feature type="compositionally biased region" description="Basic and acidic residues" evidence="7">
    <location>
        <begin position="1503"/>
        <end position="1563"/>
    </location>
</feature>
<feature type="compositionally biased region" description="Basic residues" evidence="7">
    <location>
        <begin position="558"/>
        <end position="569"/>
    </location>
</feature>
<evidence type="ECO:0000256" key="2">
    <source>
        <dbReference type="ARBA" id="ARBA00022771"/>
    </source>
</evidence>
<comment type="caution">
    <text evidence="10">The sequence shown here is derived from an EMBL/GenBank/DDBJ whole genome shotgun (WGS) entry which is preliminary data.</text>
</comment>
<evidence type="ECO:0000259" key="9">
    <source>
        <dbReference type="PROSITE" id="PS51867"/>
    </source>
</evidence>
<dbReference type="GO" id="GO:0005737">
    <property type="term" value="C:cytoplasm"/>
    <property type="evidence" value="ECO:0007669"/>
    <property type="project" value="TreeGrafter"/>
</dbReference>
<dbReference type="EMBL" id="NETL01000023">
    <property type="protein sequence ID" value="OTN66260.1"/>
    <property type="molecule type" value="Genomic_DNA"/>
</dbReference>
<feature type="compositionally biased region" description="Basic and acidic residues" evidence="7">
    <location>
        <begin position="1636"/>
        <end position="1652"/>
    </location>
</feature>
<dbReference type="InterPro" id="IPR044063">
    <property type="entry name" value="ZF_RING_GID"/>
</dbReference>
<evidence type="ECO:0000256" key="6">
    <source>
        <dbReference type="SAM" id="Coils"/>
    </source>
</evidence>
<feature type="compositionally biased region" description="Basic and acidic residues" evidence="7">
    <location>
        <begin position="1084"/>
        <end position="1103"/>
    </location>
</feature>
<feature type="compositionally biased region" description="Low complexity" evidence="7">
    <location>
        <begin position="1106"/>
        <end position="1116"/>
    </location>
</feature>
<dbReference type="OrthoDB" id="1933281at2759"/>
<feature type="compositionally biased region" description="Basic residues" evidence="7">
    <location>
        <begin position="633"/>
        <end position="652"/>
    </location>
</feature>
<feature type="compositionally biased region" description="Basic residues" evidence="7">
    <location>
        <begin position="1257"/>
        <end position="1268"/>
    </location>
</feature>
<dbReference type="PROSITE" id="PS51867">
    <property type="entry name" value="ZF_RING_GID"/>
    <property type="match status" value="1"/>
</dbReference>
<evidence type="ECO:0000313" key="11">
    <source>
        <dbReference type="Proteomes" id="UP000195012"/>
    </source>
</evidence>
<accession>A0A1Y3DPY3</accession>
<feature type="compositionally biased region" description="Basic and acidic residues" evidence="7">
    <location>
        <begin position="1269"/>
        <end position="1305"/>
    </location>
</feature>
<evidence type="ECO:0000259" key="8">
    <source>
        <dbReference type="PROSITE" id="PS50089"/>
    </source>
</evidence>
<dbReference type="GO" id="GO:0008270">
    <property type="term" value="F:zinc ion binding"/>
    <property type="evidence" value="ECO:0007669"/>
    <property type="project" value="UniProtKB-KW"/>
</dbReference>
<dbReference type="PROSITE" id="PS50089">
    <property type="entry name" value="ZF_RING_2"/>
    <property type="match status" value="1"/>
</dbReference>
<sequence>MGEENYTPDGCSSSSGTKNLDFREIQKEIGEFKIKQNETFNFYLDSIDKLLEKVQKAKKNVEEKINKKKDTIKIERDRMRGNANVNDSSAQINISSVSTSEEKNKYDIKELIKDVKELKITEKVSEENKKFYNILLSSYRGIIALIKQETPEIFNNVNIKKSVILRLILLHFLQKGDFFMYYVLNKEILKKRKKKKMEKCNSMVNRLDQNSAPNEKTQVFNEGKVATGGFLGEGKNRPSEFFPMSADAKCGKVQRAVQPGQSTSGWREETLYNGNPFPGVPVQGGKSQNGHGDVCENGDQFDSPNGPPNCLQTSEVPGVSFPKKEKKYSEEQHYTVLLNNIKNAKSVYSKSDIFSELKKEYISKISFENDTENIEFEHALIEKEIFEGYTKLHRILYNLKRFQVDTCIGWYNNCSETTRKKYVKLIYLLHCINYLRYSKEDKEKALSCLRNLMINYSKNRSHISRLSTFICIGVDNIFFKSMFSNVHSKVFNFFKRAFNEEGILIPLPRKDKQARETSQNLRNCENGTNRRRDDLQHDGTAHCRDNKKGISLASHMSEKRKKKKKKKLTSRQSIEDNQDQPSDGDRRDNRIVTTALSKRKEKKLAKLVQKRNEKMKKIKTNEHILKRKIKKNKQNVIGKKSKKKKKKKKKNIHPASMTHQQVYGLSNKIRSTQGPLIHNDIYKEKYVHYDSDDTYGNMGEEEDYTLPLSETFIENRIDEFIRKEKRMRNPFFYDPADEHYVNGERLILPDVRYGSLGRVRHSGYLCVGGVKSEEDSEADDKLNKGWYSHVFKCTKDVFVEVNAGKNESNFSRNEKEEGQMLGENYNYIHRRCKNKKKEKEAVYLYELSESEFSNMYQNDTSYITYKTLKKATQFYDNNDTKIIESTNKNLNCGYINFLNVSSTYCTSNSYYDRGSRFSFLHGRNSECVNFCKQPSGYNCNVSETHTFRALTNSCFMKKPNNLKRKFAKCKYLARNGRGEKMSEKKKKKMDTILSSNECAATMHVGDAASRAPLLSQEEGEKKSISEDKIANVTNLGMCDKQKKNKNIRGNEKEEKDYDDHDDDDEVVAGDLINSSGATPSTKVKSVDEDFESFKEQVRGDTEHWASSSQSYKTASSDRAMMDSSEDDFHFSTSASSDESAKKDLNKVKEQVDLIKEDFIKKNTALALLNTNNIQAYNRAILASKNTRANKTPTDVSRIVLTHALTNREMYTLHNSLSNYKNNAEFRRICLKWKAKKEKRKERLRARNKSSRSNDVKQKRRKKKKKKKSTKDSKMGMQNKEKEKENTEGEKTNTPHKEVEQKKEQQMVEQSQVGQNVTSAEEKLQKNVEDEEKIIAPYKSNTENPPSIEARKDTEVLLTQSKEGTLPENVQEHETKMEVGVMVLSEKFEERKEGNGGEVHTEQERNWESSEKVEDSHSALRDEGVIPEGSTNETRNNPSGAGNNANYATEQSVEEIHHKCLEAKDRKDEKENREKGAEQNQGMTVVESIESMEAVEAAVQRTHPPVEEQCKDEAVERNRNEEKIENLRKKNEVDAEKESDEKDYPKDLKDGEKMKRKENAEAKIRKEKKGVFLGSYKKNFKKRRYDPNFFYDEKMQVKMKRKKNEKSDKKIARTKKEGYECFRSAKCVAGKKGLRRRGQDSDGEGKKKGDSNKKDKKKNKEKKKKEDNKGKPQDSKDPGKEQNSTSCEDIQIERGRKKNCKEKKVYIHLESPLSVLVCGGLISSKKLIEAQAILKENNRRLQEAKNGPSLTFASDKNGDKCFDKFGKDKNKKNKDNNALFSNSLAVEVDLSGCFFFHSSFTCPISRDKSSKDNPPYVLRCGHAICKSCVDKIHAQRSRQFKCPMCPQYLHLIEIIPLYFN</sequence>
<dbReference type="InterPro" id="IPR017907">
    <property type="entry name" value="Znf_RING_CS"/>
</dbReference>